<name>D8U9U6_VOLCA</name>
<evidence type="ECO:0000256" key="1">
    <source>
        <dbReference type="SAM" id="MobiDB-lite"/>
    </source>
</evidence>
<gene>
    <name evidence="2" type="ORF">VOLCADRAFT_96336</name>
</gene>
<keyword evidence="3" id="KW-1185">Reference proteome</keyword>
<dbReference type="EMBL" id="GL378372">
    <property type="protein sequence ID" value="EFJ43473.1"/>
    <property type="molecule type" value="Genomic_DNA"/>
</dbReference>
<dbReference type="Proteomes" id="UP000001058">
    <property type="component" value="Unassembled WGS sequence"/>
</dbReference>
<feature type="region of interest" description="Disordered" evidence="1">
    <location>
        <begin position="96"/>
        <end position="122"/>
    </location>
</feature>
<proteinExistence type="predicted"/>
<evidence type="ECO:0000313" key="3">
    <source>
        <dbReference type="Proteomes" id="UP000001058"/>
    </source>
</evidence>
<reference evidence="2 3" key="1">
    <citation type="journal article" date="2010" name="Science">
        <title>Genomic analysis of organismal complexity in the multicellular green alga Volvox carteri.</title>
        <authorList>
            <person name="Prochnik S.E."/>
            <person name="Umen J."/>
            <person name="Nedelcu A.M."/>
            <person name="Hallmann A."/>
            <person name="Miller S.M."/>
            <person name="Nishii I."/>
            <person name="Ferris P."/>
            <person name="Kuo A."/>
            <person name="Mitros T."/>
            <person name="Fritz-Laylin L.K."/>
            <person name="Hellsten U."/>
            <person name="Chapman J."/>
            <person name="Simakov O."/>
            <person name="Rensing S.A."/>
            <person name="Terry A."/>
            <person name="Pangilinan J."/>
            <person name="Kapitonov V."/>
            <person name="Jurka J."/>
            <person name="Salamov A."/>
            <person name="Shapiro H."/>
            <person name="Schmutz J."/>
            <person name="Grimwood J."/>
            <person name="Lindquist E."/>
            <person name="Lucas S."/>
            <person name="Grigoriev I.V."/>
            <person name="Schmitt R."/>
            <person name="Kirk D."/>
            <person name="Rokhsar D.S."/>
        </authorList>
    </citation>
    <scope>NUCLEOTIDE SEQUENCE [LARGE SCALE GENOMIC DNA]</scope>
    <source>
        <strain evidence="3">f. Nagariensis / Eve</strain>
    </source>
</reference>
<dbReference type="GeneID" id="9616599"/>
<evidence type="ECO:0000313" key="2">
    <source>
        <dbReference type="EMBL" id="EFJ43473.1"/>
    </source>
</evidence>
<dbReference type="InParanoid" id="D8U9U6"/>
<feature type="compositionally biased region" description="Pro residues" evidence="1">
    <location>
        <begin position="113"/>
        <end position="122"/>
    </location>
</feature>
<dbReference type="RefSeq" id="XP_002955402.1">
    <property type="nucleotide sequence ID" value="XM_002955356.1"/>
</dbReference>
<dbReference type="AlphaFoldDB" id="D8U9U6"/>
<organism evidence="3">
    <name type="scientific">Volvox carteri f. nagariensis</name>
    <dbReference type="NCBI Taxonomy" id="3068"/>
    <lineage>
        <taxon>Eukaryota</taxon>
        <taxon>Viridiplantae</taxon>
        <taxon>Chlorophyta</taxon>
        <taxon>core chlorophytes</taxon>
        <taxon>Chlorophyceae</taxon>
        <taxon>CS clade</taxon>
        <taxon>Chlamydomonadales</taxon>
        <taxon>Volvocaceae</taxon>
        <taxon>Volvox</taxon>
    </lineage>
</organism>
<accession>D8U9U6</accession>
<protein>
    <submittedName>
        <fullName evidence="2">Uncharacterized protein</fullName>
    </submittedName>
</protein>
<dbReference type="KEGG" id="vcn:VOLCADRAFT_96336"/>
<sequence>MCHLLWTGRSPNGAVVKGAYVASLPMQWERDSSVKRSRKRVVMGERGDQGPQLDPVHCCGGGHGGPPHDDQLITTHKCYRIHPQIHSYGRMVLPAAPSTGNTLALPLPHKPDPPQAPTPTPT</sequence>
<feature type="region of interest" description="Disordered" evidence="1">
    <location>
        <begin position="35"/>
        <end position="64"/>
    </location>
</feature>